<dbReference type="Proteomes" id="UP000700059">
    <property type="component" value="Unassembled WGS sequence"/>
</dbReference>
<protein>
    <submittedName>
        <fullName evidence="1">SocA family protein</fullName>
    </submittedName>
</protein>
<name>A0ABS7JPG8_9HELI</name>
<comment type="caution">
    <text evidence="1">The sequence shown here is derived from an EMBL/GenBank/DDBJ whole genome shotgun (WGS) entry which is preliminary data.</text>
</comment>
<evidence type="ECO:0000313" key="2">
    <source>
        <dbReference type="Proteomes" id="UP000700059"/>
    </source>
</evidence>
<reference evidence="1 2" key="1">
    <citation type="submission" date="2021-08" db="EMBL/GenBank/DDBJ databases">
        <title>Helicobacter spp. isolated from feces of Anatolian Ground Squirrel (Spermophilus xanthoprymnus) in Turkey.</title>
        <authorList>
            <person name="Aydin F."/>
            <person name="Abay S."/>
            <person name="Kayman T."/>
            <person name="Karakaya E."/>
            <person name="Saticioglu I.B."/>
        </authorList>
    </citation>
    <scope>NUCLEOTIDE SEQUENCE [LARGE SCALE GENOMIC DNA]</scope>
    <source>
        <strain evidence="1 2">Faydin-H70</strain>
    </source>
</reference>
<gene>
    <name evidence="1" type="ORF">K4G57_07310</name>
</gene>
<proteinExistence type="predicted"/>
<dbReference type="RefSeq" id="WP_221532497.1">
    <property type="nucleotide sequence ID" value="NZ_JAIGYP010000010.1"/>
</dbReference>
<accession>A0ABS7JPG8</accession>
<organism evidence="1 2">
    <name type="scientific">Helicobacter turcicus</name>
    <dbReference type="NCBI Taxonomy" id="2867412"/>
    <lineage>
        <taxon>Bacteria</taxon>
        <taxon>Pseudomonadati</taxon>
        <taxon>Campylobacterota</taxon>
        <taxon>Epsilonproteobacteria</taxon>
        <taxon>Campylobacterales</taxon>
        <taxon>Helicobacteraceae</taxon>
        <taxon>Helicobacter</taxon>
    </lineage>
</organism>
<sequence length="176" mass="21069">MAIMDNASEIKLSQTISYLRHKSNNKLWARLYQKIIFLMELEFYKRHQQLSIGVNFQSYKYGPFSVEIAQMLDNPNIIEAPQNVKQEINEILRKYELTKFDKKSLEKSYNKMIHYIHSLKIYNMTPFGANFNFNSYSFEDIFKTIDSKLDGTKLEQEKYKNMQIEKEAKKYEALFE</sequence>
<evidence type="ECO:0000313" key="1">
    <source>
        <dbReference type="EMBL" id="MBX7491265.1"/>
    </source>
</evidence>
<keyword evidence="2" id="KW-1185">Reference proteome</keyword>
<dbReference type="EMBL" id="JAIGYQ010000010">
    <property type="protein sequence ID" value="MBX7491265.1"/>
    <property type="molecule type" value="Genomic_DNA"/>
</dbReference>